<organism evidence="6 7">
    <name type="scientific">Fodinibius salipaludis</name>
    <dbReference type="NCBI Taxonomy" id="2032627"/>
    <lineage>
        <taxon>Bacteria</taxon>
        <taxon>Pseudomonadati</taxon>
        <taxon>Balneolota</taxon>
        <taxon>Balneolia</taxon>
        <taxon>Balneolales</taxon>
        <taxon>Balneolaceae</taxon>
        <taxon>Fodinibius</taxon>
    </lineage>
</organism>
<reference evidence="6 7" key="1">
    <citation type="submission" date="2017-08" db="EMBL/GenBank/DDBJ databases">
        <title>Aliifodinibius alkalisoli sp. nov., isolated from saline alkaline soil.</title>
        <authorList>
            <person name="Liu D."/>
            <person name="Zhang G."/>
        </authorList>
    </citation>
    <scope>NUCLEOTIDE SEQUENCE [LARGE SCALE GENOMIC DNA]</scope>
    <source>
        <strain evidence="6 7">WN023</strain>
    </source>
</reference>
<protein>
    <recommendedName>
        <fullName evidence="3">Flagellin</fullName>
    </recommendedName>
</protein>
<evidence type="ECO:0000313" key="7">
    <source>
        <dbReference type="Proteomes" id="UP000218831"/>
    </source>
</evidence>
<dbReference type="Proteomes" id="UP000218831">
    <property type="component" value="Unassembled WGS sequence"/>
</dbReference>
<keyword evidence="6" id="KW-0282">Flagellum</keyword>
<keyword evidence="3" id="KW-0964">Secreted</keyword>
<evidence type="ECO:0000256" key="3">
    <source>
        <dbReference type="RuleBase" id="RU362073"/>
    </source>
</evidence>
<evidence type="ECO:0000256" key="1">
    <source>
        <dbReference type="ARBA" id="ARBA00005709"/>
    </source>
</evidence>
<dbReference type="AlphaFoldDB" id="A0A2A2GB81"/>
<dbReference type="PRINTS" id="PR00207">
    <property type="entry name" value="FLAGELLIN"/>
</dbReference>
<comment type="subcellular location">
    <subcellularLocation>
        <location evidence="3">Secreted</location>
    </subcellularLocation>
    <subcellularLocation>
        <location evidence="3">Bacterial flagellum</location>
    </subcellularLocation>
</comment>
<proteinExistence type="inferred from homology"/>
<feature type="domain" description="Flagellin N-terminal" evidence="4">
    <location>
        <begin position="10"/>
        <end position="145"/>
    </location>
</feature>
<keyword evidence="7" id="KW-1185">Reference proteome</keyword>
<evidence type="ECO:0000259" key="4">
    <source>
        <dbReference type="Pfam" id="PF00669"/>
    </source>
</evidence>
<dbReference type="GO" id="GO:0005198">
    <property type="term" value="F:structural molecule activity"/>
    <property type="evidence" value="ECO:0007669"/>
    <property type="project" value="UniProtKB-UniRule"/>
</dbReference>
<comment type="function">
    <text evidence="3">Flagellin is the subunit protein which polymerizes to form the filaments of bacterial flagella.</text>
</comment>
<dbReference type="GO" id="GO:0009288">
    <property type="term" value="C:bacterial-type flagellum"/>
    <property type="evidence" value="ECO:0007669"/>
    <property type="project" value="UniProtKB-SubCell"/>
</dbReference>
<feature type="domain" description="Flagellin C-terminal" evidence="5">
    <location>
        <begin position="234"/>
        <end position="317"/>
    </location>
</feature>
<dbReference type="GO" id="GO:0005576">
    <property type="term" value="C:extracellular region"/>
    <property type="evidence" value="ECO:0007669"/>
    <property type="project" value="UniProtKB-SubCell"/>
</dbReference>
<dbReference type="Pfam" id="PF00669">
    <property type="entry name" value="Flagellin_N"/>
    <property type="match status" value="1"/>
</dbReference>
<evidence type="ECO:0000256" key="2">
    <source>
        <dbReference type="ARBA" id="ARBA00023143"/>
    </source>
</evidence>
<name>A0A2A2GB81_9BACT</name>
<dbReference type="EMBL" id="NSKE01000004">
    <property type="protein sequence ID" value="PAU94588.1"/>
    <property type="molecule type" value="Genomic_DNA"/>
</dbReference>
<dbReference type="Gene3D" id="1.20.1330.10">
    <property type="entry name" value="f41 fragment of flagellin, N-terminal domain"/>
    <property type="match status" value="1"/>
</dbReference>
<dbReference type="InterPro" id="IPR001492">
    <property type="entry name" value="Flagellin"/>
</dbReference>
<dbReference type="PANTHER" id="PTHR42792">
    <property type="entry name" value="FLAGELLIN"/>
    <property type="match status" value="1"/>
</dbReference>
<keyword evidence="2 3" id="KW-0975">Bacterial flagellum</keyword>
<dbReference type="PANTHER" id="PTHR42792:SF2">
    <property type="entry name" value="FLAGELLIN"/>
    <property type="match status" value="1"/>
</dbReference>
<comment type="similarity">
    <text evidence="1 3">Belongs to the bacterial flagellin family.</text>
</comment>
<keyword evidence="6" id="KW-0969">Cilium</keyword>
<accession>A0A2A2GB81</accession>
<dbReference type="SUPFAM" id="SSF64518">
    <property type="entry name" value="Phase 1 flagellin"/>
    <property type="match status" value="1"/>
</dbReference>
<comment type="caution">
    <text evidence="6">The sequence shown here is derived from an EMBL/GenBank/DDBJ whole genome shotgun (WGS) entry which is preliminary data.</text>
</comment>
<dbReference type="InterPro" id="IPR001029">
    <property type="entry name" value="Flagellin_N"/>
</dbReference>
<gene>
    <name evidence="6" type="ORF">CK503_07285</name>
</gene>
<dbReference type="RefSeq" id="WP_095606129.1">
    <property type="nucleotide sequence ID" value="NZ_NSKE01000004.1"/>
</dbReference>
<dbReference type="OrthoDB" id="9777798at2"/>
<dbReference type="InterPro" id="IPR046358">
    <property type="entry name" value="Flagellin_C"/>
</dbReference>
<evidence type="ECO:0000259" key="5">
    <source>
        <dbReference type="Pfam" id="PF00700"/>
    </source>
</evidence>
<sequence length="319" mass="33243">MASFGDLNRVNTNIQSLDSQLSLNKINKQMAENQLKMSTGKRINRAEDDSAGFSIATKLRSRIGGLNQAMQNVGDAKSVLDIAESSFGTVMDNLVEMKGLATQAANDTLGEDERSFIGDQLKALGEDINKIADQTVYQDYELLNGGTAGMTGDLSLTFQVGERESDTIEADLTAVNVGELFASGGDADLGAGTTAGGASVGGAAIDASAATTSGQGTLTFATDANSADYRSFISSVDSAITTMSENVNDIGITQSSLSVREQTLSESISANESAKSRIMDTDFAKAQSESVRLQILQQTATSSLAQANNGPQSVLGFIG</sequence>
<dbReference type="Pfam" id="PF00700">
    <property type="entry name" value="Flagellin_C"/>
    <property type="match status" value="1"/>
</dbReference>
<keyword evidence="6" id="KW-0966">Cell projection</keyword>
<evidence type="ECO:0000313" key="6">
    <source>
        <dbReference type="EMBL" id="PAU94588.1"/>
    </source>
</evidence>